<dbReference type="PANTHER" id="PTHR11477:SF37">
    <property type="entry name" value="SPEN PARALOGUE AND ORTHOLOGUE SPOC C-TERMINAL DOMAIN-CONTAINING PROTEIN"/>
    <property type="match status" value="1"/>
</dbReference>
<feature type="compositionally biased region" description="Basic and acidic residues" evidence="1">
    <location>
        <begin position="359"/>
        <end position="369"/>
    </location>
</feature>
<dbReference type="GO" id="GO:0005634">
    <property type="term" value="C:nucleus"/>
    <property type="evidence" value="ECO:0007669"/>
    <property type="project" value="TreeGrafter"/>
</dbReference>
<dbReference type="AlphaFoldDB" id="A0AAV1XGH6"/>
<sequence>MVTNFDCHSLGTTACTKKAIRDLLENEARFDVSHVKDNKEDGCKEYQGQREGNIWSMKETGESNENGKQCSVKKSSLKYSSRTDDVVLGNIHSHGPLNSRKKFKTLTRNVAPTGMLWDGCLMLNSSVTVSAVAIFKSGEKMSGVTWSESIEVKGKVKLDDFEKYIQDLPRSRNRRLMVVSLCWKEGSSKLALAGMKKVAKRYQECERVGFAELSPGIVLYVCPRTETIITILAKYGFFKGKSAIEKNKDAMIGCVVWRRNQKNLNPVELKSERCLHQVAASKMSPIHLPSESSESPGKDCTTLDAKQEDRIRRDKNFPTSSIAVTSQPTPTILASVPAGSEISHPDPGNQHVLMEQTLKSESRVEKSGEEQQDPNSKMQRHVSVPPDVKKQPLPIVDSEDLPEFDYGTSCGNKSQAATNGALDFLTVNQNLPGKGFGYMDGSLPLTTAPTRNSCPPHKKRLGNLSQQGLSSDDDMQKILPQKKVCGPGNISLLPPVVDEQSRATWKPYGTPVTSHAKNLFADDDDMPEWCPPDVNLRKQSIHVTNHSSNFPVATRGQKLTHPVHSAPAQNPFSSSAYVAAQHPQFLTQTPHFAFHGPVRHAQPRPSNLFNVQSQNSSMQMNCIQPFRSNSCLSNNANMPINHEVWKGWMPKMPNYHNGI</sequence>
<comment type="caution">
    <text evidence="3">The sequence shown here is derived from an EMBL/GenBank/DDBJ whole genome shotgun (WGS) entry which is preliminary data.</text>
</comment>
<evidence type="ECO:0000313" key="4">
    <source>
        <dbReference type="Proteomes" id="UP001497480"/>
    </source>
</evidence>
<feature type="domain" description="Spen paralogue and orthologue SPOC C-terminal" evidence="2">
    <location>
        <begin position="113"/>
        <end position="258"/>
    </location>
</feature>
<evidence type="ECO:0000313" key="3">
    <source>
        <dbReference type="EMBL" id="CAL0320097.1"/>
    </source>
</evidence>
<feature type="region of interest" description="Disordered" evidence="1">
    <location>
        <begin position="359"/>
        <end position="394"/>
    </location>
</feature>
<proteinExistence type="predicted"/>
<dbReference type="GO" id="GO:0006351">
    <property type="term" value="P:DNA-templated transcription"/>
    <property type="evidence" value="ECO:0007669"/>
    <property type="project" value="TreeGrafter"/>
</dbReference>
<dbReference type="PANTHER" id="PTHR11477">
    <property type="entry name" value="TRANSCRIPTION FACTOR S-II ZINC FINGER DOMAIN-CONTAINING PROTEIN"/>
    <property type="match status" value="1"/>
</dbReference>
<protein>
    <recommendedName>
        <fullName evidence="2">Spen paralogue and orthologue SPOC C-terminal domain-containing protein</fullName>
    </recommendedName>
</protein>
<dbReference type="Pfam" id="PF07744">
    <property type="entry name" value="SPOC"/>
    <property type="match status" value="1"/>
</dbReference>
<evidence type="ECO:0000256" key="1">
    <source>
        <dbReference type="SAM" id="MobiDB-lite"/>
    </source>
</evidence>
<reference evidence="3 4" key="1">
    <citation type="submission" date="2024-03" db="EMBL/GenBank/DDBJ databases">
        <authorList>
            <person name="Martinez-Hernandez J."/>
        </authorList>
    </citation>
    <scope>NUCLEOTIDE SEQUENCE [LARGE SCALE GENOMIC DNA]</scope>
</reference>
<evidence type="ECO:0000259" key="2">
    <source>
        <dbReference type="Pfam" id="PF07744"/>
    </source>
</evidence>
<dbReference type="CDD" id="cd21538">
    <property type="entry name" value="SPOC_TFIIS"/>
    <property type="match status" value="1"/>
</dbReference>
<gene>
    <name evidence="3" type="ORF">LLUT_LOCUS21157</name>
</gene>
<dbReference type="Proteomes" id="UP001497480">
    <property type="component" value="Unassembled WGS sequence"/>
</dbReference>
<keyword evidence="4" id="KW-1185">Reference proteome</keyword>
<dbReference type="InterPro" id="IPR012921">
    <property type="entry name" value="SPOC_C"/>
</dbReference>
<accession>A0AAV1XGH6</accession>
<feature type="region of interest" description="Disordered" evidence="1">
    <location>
        <begin position="286"/>
        <end position="315"/>
    </location>
</feature>
<organism evidence="3 4">
    <name type="scientific">Lupinus luteus</name>
    <name type="common">European yellow lupine</name>
    <dbReference type="NCBI Taxonomy" id="3873"/>
    <lineage>
        <taxon>Eukaryota</taxon>
        <taxon>Viridiplantae</taxon>
        <taxon>Streptophyta</taxon>
        <taxon>Embryophyta</taxon>
        <taxon>Tracheophyta</taxon>
        <taxon>Spermatophyta</taxon>
        <taxon>Magnoliopsida</taxon>
        <taxon>eudicotyledons</taxon>
        <taxon>Gunneridae</taxon>
        <taxon>Pentapetalae</taxon>
        <taxon>rosids</taxon>
        <taxon>fabids</taxon>
        <taxon>Fabales</taxon>
        <taxon>Fabaceae</taxon>
        <taxon>Papilionoideae</taxon>
        <taxon>50 kb inversion clade</taxon>
        <taxon>genistoids sensu lato</taxon>
        <taxon>core genistoids</taxon>
        <taxon>Genisteae</taxon>
        <taxon>Lupinus</taxon>
    </lineage>
</organism>
<name>A0AAV1XGH6_LUPLU</name>
<dbReference type="EMBL" id="CAXHTB010000014">
    <property type="protein sequence ID" value="CAL0320097.1"/>
    <property type="molecule type" value="Genomic_DNA"/>
</dbReference>
<feature type="compositionally biased region" description="Basic and acidic residues" evidence="1">
    <location>
        <begin position="305"/>
        <end position="315"/>
    </location>
</feature>